<evidence type="ECO:0008006" key="3">
    <source>
        <dbReference type="Google" id="ProtNLM"/>
    </source>
</evidence>
<dbReference type="Proteomes" id="UP000193944">
    <property type="component" value="Unassembled WGS sequence"/>
</dbReference>
<evidence type="ECO:0000313" key="2">
    <source>
        <dbReference type="Proteomes" id="UP000193944"/>
    </source>
</evidence>
<reference evidence="1 2" key="1">
    <citation type="submission" date="2016-08" db="EMBL/GenBank/DDBJ databases">
        <title>A Parts List for Fungal Cellulosomes Revealed by Comparative Genomics.</title>
        <authorList>
            <consortium name="DOE Joint Genome Institute"/>
            <person name="Haitjema C.H."/>
            <person name="Gilmore S.P."/>
            <person name="Henske J.K."/>
            <person name="Solomon K.V."/>
            <person name="De Groot R."/>
            <person name="Kuo A."/>
            <person name="Mondo S.J."/>
            <person name="Salamov A.A."/>
            <person name="Labutti K."/>
            <person name="Zhao Z."/>
            <person name="Chiniquy J."/>
            <person name="Barry K."/>
            <person name="Brewer H.M."/>
            <person name="Purvine S.O."/>
            <person name="Wright A.T."/>
            <person name="Boxma B."/>
            <person name="Van Alen T."/>
            <person name="Hackstein J.H."/>
            <person name="Baker S.E."/>
            <person name="Grigoriev I.V."/>
            <person name="O'Malley M.A."/>
        </authorList>
    </citation>
    <scope>NUCLEOTIDE SEQUENCE [LARGE SCALE GENOMIC DNA]</scope>
    <source>
        <strain evidence="1 2">S4</strain>
    </source>
</reference>
<evidence type="ECO:0000313" key="1">
    <source>
        <dbReference type="EMBL" id="ORX80229.1"/>
    </source>
</evidence>
<dbReference type="AlphaFoldDB" id="A0A1Y1X340"/>
<gene>
    <name evidence="1" type="ORF">BCR32DRAFT_280695</name>
</gene>
<dbReference type="EMBL" id="MCFG01000151">
    <property type="protein sequence ID" value="ORX80229.1"/>
    <property type="molecule type" value="Genomic_DNA"/>
</dbReference>
<organism evidence="1 2">
    <name type="scientific">Anaeromyces robustus</name>
    <dbReference type="NCBI Taxonomy" id="1754192"/>
    <lineage>
        <taxon>Eukaryota</taxon>
        <taxon>Fungi</taxon>
        <taxon>Fungi incertae sedis</taxon>
        <taxon>Chytridiomycota</taxon>
        <taxon>Chytridiomycota incertae sedis</taxon>
        <taxon>Neocallimastigomycetes</taxon>
        <taxon>Neocallimastigales</taxon>
        <taxon>Neocallimastigaceae</taxon>
        <taxon>Anaeromyces</taxon>
    </lineage>
</organism>
<proteinExistence type="predicted"/>
<accession>A0A1Y1X340</accession>
<reference evidence="1 2" key="2">
    <citation type="submission" date="2016-08" db="EMBL/GenBank/DDBJ databases">
        <title>Pervasive Adenine N6-methylation of Active Genes in Fungi.</title>
        <authorList>
            <consortium name="DOE Joint Genome Institute"/>
            <person name="Mondo S.J."/>
            <person name="Dannebaum R.O."/>
            <person name="Kuo R.C."/>
            <person name="Labutti K."/>
            <person name="Haridas S."/>
            <person name="Kuo A."/>
            <person name="Salamov A."/>
            <person name="Ahrendt S.R."/>
            <person name="Lipzen A."/>
            <person name="Sullivan W."/>
            <person name="Andreopoulos W.B."/>
            <person name="Clum A."/>
            <person name="Lindquist E."/>
            <person name="Daum C."/>
            <person name="Ramamoorthy G.K."/>
            <person name="Gryganskyi A."/>
            <person name="Culley D."/>
            <person name="Magnuson J.K."/>
            <person name="James T.Y."/>
            <person name="O'Malley M.A."/>
            <person name="Stajich J.E."/>
            <person name="Spatafora J.W."/>
            <person name="Visel A."/>
            <person name="Grigoriev I.V."/>
        </authorList>
    </citation>
    <scope>NUCLEOTIDE SEQUENCE [LARGE SCALE GENOMIC DNA]</scope>
    <source>
        <strain evidence="1 2">S4</strain>
    </source>
</reference>
<protein>
    <recommendedName>
        <fullName evidence="3">Ankyrin</fullName>
    </recommendedName>
</protein>
<comment type="caution">
    <text evidence="1">The sequence shown here is derived from an EMBL/GenBank/DDBJ whole genome shotgun (WGS) entry which is preliminary data.</text>
</comment>
<keyword evidence="2" id="KW-1185">Reference proteome</keyword>
<name>A0A1Y1X340_9FUNG</name>
<sequence>MLNFLIQNGPDINSVNSVDNENIKSKNRLIECGADINNTDNEGAGIWQGNKGHQDNKHDEDANDIARTANIYAKQSSYAADKAKPLLKWIKSYIINYIPMNMSENVYSNCIYSGNINENKNNPQIT</sequence>